<accession>A0A8B6E9B0</accession>
<dbReference type="OrthoDB" id="10068969at2759"/>
<dbReference type="GO" id="GO:0003676">
    <property type="term" value="F:nucleic acid binding"/>
    <property type="evidence" value="ECO:0007669"/>
    <property type="project" value="InterPro"/>
</dbReference>
<reference evidence="1" key="1">
    <citation type="submission" date="2018-11" db="EMBL/GenBank/DDBJ databases">
        <authorList>
            <person name="Alioto T."/>
            <person name="Alioto T."/>
        </authorList>
    </citation>
    <scope>NUCLEOTIDE SEQUENCE</scope>
</reference>
<dbReference type="PANTHER" id="PTHR47331:SF6">
    <property type="entry name" value="DOUBLECORTIN DOMAIN-CONTAINING PROTEIN"/>
    <property type="match status" value="1"/>
</dbReference>
<dbReference type="PANTHER" id="PTHR47331">
    <property type="entry name" value="PHD-TYPE DOMAIN-CONTAINING PROTEIN"/>
    <property type="match status" value="1"/>
</dbReference>
<evidence type="ECO:0000313" key="2">
    <source>
        <dbReference type="Proteomes" id="UP000596742"/>
    </source>
</evidence>
<comment type="caution">
    <text evidence="1">The sequence shown here is derived from an EMBL/GenBank/DDBJ whole genome shotgun (WGS) entry which is preliminary data.</text>
</comment>
<sequence length="246" mass="27697">MIVPDDLLVTCKANSSDKEVTSDTEFVKIFESFSSWSRLVKTIARLRHIFKSFSQPNGQCKGWHMCALSSDDLCDAEKFILNEAQLEYFSKEINSLKEGRHVSSGSSIISLSPLLDENGILCVGGRLNVGKKCTISSDKNPVFVPKKSHISLLLIRHFHELVHHQGRHITEGNIRSVEYWIIGVDTFGPWNVIARRTRGGQANHKRWAILFTCLVIRAIHIEVVEELSSSSFINAMRRFISVSASV</sequence>
<dbReference type="AlphaFoldDB" id="A0A8B6E9B0"/>
<dbReference type="Gene3D" id="3.30.420.10">
    <property type="entry name" value="Ribonuclease H-like superfamily/Ribonuclease H"/>
    <property type="match status" value="1"/>
</dbReference>
<protein>
    <submittedName>
        <fullName evidence="1">Uncharacterized protein</fullName>
    </submittedName>
</protein>
<gene>
    <name evidence="1" type="ORF">MGAL_10B021979</name>
</gene>
<keyword evidence="2" id="KW-1185">Reference proteome</keyword>
<dbReference type="InterPro" id="IPR036397">
    <property type="entry name" value="RNaseH_sf"/>
</dbReference>
<evidence type="ECO:0000313" key="1">
    <source>
        <dbReference type="EMBL" id="VDI30170.1"/>
    </source>
</evidence>
<proteinExistence type="predicted"/>
<name>A0A8B6E9B0_MYTGA</name>
<dbReference type="Proteomes" id="UP000596742">
    <property type="component" value="Unassembled WGS sequence"/>
</dbReference>
<organism evidence="1 2">
    <name type="scientific">Mytilus galloprovincialis</name>
    <name type="common">Mediterranean mussel</name>
    <dbReference type="NCBI Taxonomy" id="29158"/>
    <lineage>
        <taxon>Eukaryota</taxon>
        <taxon>Metazoa</taxon>
        <taxon>Spiralia</taxon>
        <taxon>Lophotrochozoa</taxon>
        <taxon>Mollusca</taxon>
        <taxon>Bivalvia</taxon>
        <taxon>Autobranchia</taxon>
        <taxon>Pteriomorphia</taxon>
        <taxon>Mytilida</taxon>
        <taxon>Mytiloidea</taxon>
        <taxon>Mytilidae</taxon>
        <taxon>Mytilinae</taxon>
        <taxon>Mytilus</taxon>
    </lineage>
</organism>
<dbReference type="EMBL" id="UYJE01004663">
    <property type="protein sequence ID" value="VDI30170.1"/>
    <property type="molecule type" value="Genomic_DNA"/>
</dbReference>